<dbReference type="OrthoDB" id="3530824at2"/>
<evidence type="ECO:0000313" key="2">
    <source>
        <dbReference type="EMBL" id="TCO45289.1"/>
    </source>
</evidence>
<proteinExistence type="predicted"/>
<dbReference type="EMBL" id="SLWS01000021">
    <property type="protein sequence ID" value="TCO45289.1"/>
    <property type="molecule type" value="Genomic_DNA"/>
</dbReference>
<protein>
    <submittedName>
        <fullName evidence="2">Uncharacterized protein DUF1453</fullName>
    </submittedName>
</protein>
<dbReference type="Proteomes" id="UP000295680">
    <property type="component" value="Unassembled WGS sequence"/>
</dbReference>
<feature type="transmembrane region" description="Helical" evidence="1">
    <location>
        <begin position="125"/>
        <end position="145"/>
    </location>
</feature>
<name>A0A4R2IMS2_9PSEU</name>
<feature type="transmembrane region" description="Helical" evidence="1">
    <location>
        <begin position="54"/>
        <end position="73"/>
    </location>
</feature>
<gene>
    <name evidence="2" type="ORF">EV192_12153</name>
</gene>
<sequence>MSTWLVVAIVVAVVAVVVKRLIGEPVNVRDLFAPPVVLLAIGVVGLVKAEHVTGVDIAWIVAGSAVGLGMGALRGATPKLFTKDGVLWHRYTGWTFGVWVLSVAVNGGLDLVATANGLHHDVKPVQLAIGVSLLGEAVVIGLRSMRAGVPFAPDRPSLVDRLIKR</sequence>
<keyword evidence="3" id="KW-1185">Reference proteome</keyword>
<keyword evidence="1" id="KW-1133">Transmembrane helix</keyword>
<organism evidence="2 3">
    <name type="scientific">Actinocrispum wychmicini</name>
    <dbReference type="NCBI Taxonomy" id="1213861"/>
    <lineage>
        <taxon>Bacteria</taxon>
        <taxon>Bacillati</taxon>
        <taxon>Actinomycetota</taxon>
        <taxon>Actinomycetes</taxon>
        <taxon>Pseudonocardiales</taxon>
        <taxon>Pseudonocardiaceae</taxon>
        <taxon>Actinocrispum</taxon>
    </lineage>
</organism>
<reference evidence="2 3" key="1">
    <citation type="submission" date="2019-03" db="EMBL/GenBank/DDBJ databases">
        <title>Genomic Encyclopedia of Type Strains, Phase IV (KMG-IV): sequencing the most valuable type-strain genomes for metagenomic binning, comparative biology and taxonomic classification.</title>
        <authorList>
            <person name="Goeker M."/>
        </authorList>
    </citation>
    <scope>NUCLEOTIDE SEQUENCE [LARGE SCALE GENOMIC DNA]</scope>
    <source>
        <strain evidence="2 3">DSM 45934</strain>
    </source>
</reference>
<accession>A0A4R2IMS2</accession>
<comment type="caution">
    <text evidence="2">The sequence shown here is derived from an EMBL/GenBank/DDBJ whole genome shotgun (WGS) entry which is preliminary data.</text>
</comment>
<dbReference type="RefSeq" id="WP_132126176.1">
    <property type="nucleotide sequence ID" value="NZ_SLWS01000021.1"/>
</dbReference>
<evidence type="ECO:0000256" key="1">
    <source>
        <dbReference type="SAM" id="Phobius"/>
    </source>
</evidence>
<keyword evidence="1" id="KW-0812">Transmembrane</keyword>
<keyword evidence="1" id="KW-0472">Membrane</keyword>
<feature type="transmembrane region" description="Helical" evidence="1">
    <location>
        <begin position="31"/>
        <end position="47"/>
    </location>
</feature>
<dbReference type="AlphaFoldDB" id="A0A4R2IMS2"/>
<feature type="transmembrane region" description="Helical" evidence="1">
    <location>
        <begin position="93"/>
        <end position="113"/>
    </location>
</feature>
<evidence type="ECO:0000313" key="3">
    <source>
        <dbReference type="Proteomes" id="UP000295680"/>
    </source>
</evidence>